<protein>
    <submittedName>
        <fullName evidence="3">Acetyl esterase</fullName>
    </submittedName>
</protein>
<accession>A0A561SJK8</accession>
<evidence type="ECO:0000259" key="2">
    <source>
        <dbReference type="Pfam" id="PF07859"/>
    </source>
</evidence>
<dbReference type="EMBL" id="VIWU01000001">
    <property type="protein sequence ID" value="TWF75019.1"/>
    <property type="molecule type" value="Genomic_DNA"/>
</dbReference>
<proteinExistence type="predicted"/>
<dbReference type="PANTHER" id="PTHR48081:SF8">
    <property type="entry name" value="ALPHA_BETA HYDROLASE FOLD-3 DOMAIN-CONTAINING PROTEIN-RELATED"/>
    <property type="match status" value="1"/>
</dbReference>
<dbReference type="GO" id="GO:0016787">
    <property type="term" value="F:hydrolase activity"/>
    <property type="evidence" value="ECO:0007669"/>
    <property type="project" value="UniProtKB-KW"/>
</dbReference>
<keyword evidence="4" id="KW-1185">Reference proteome</keyword>
<evidence type="ECO:0000313" key="4">
    <source>
        <dbReference type="Proteomes" id="UP000321261"/>
    </source>
</evidence>
<reference evidence="3 4" key="1">
    <citation type="submission" date="2019-06" db="EMBL/GenBank/DDBJ databases">
        <title>Sequencing the genomes of 1000 actinobacteria strains.</title>
        <authorList>
            <person name="Klenk H.-P."/>
        </authorList>
    </citation>
    <scope>NUCLEOTIDE SEQUENCE [LARGE SCALE GENOMIC DNA]</scope>
    <source>
        <strain evidence="3 4">DSM 45671</strain>
    </source>
</reference>
<evidence type="ECO:0000313" key="3">
    <source>
        <dbReference type="EMBL" id="TWF75019.1"/>
    </source>
</evidence>
<comment type="caution">
    <text evidence="3">The sequence shown here is derived from an EMBL/GenBank/DDBJ whole genome shotgun (WGS) entry which is preliminary data.</text>
</comment>
<dbReference type="InterPro" id="IPR013094">
    <property type="entry name" value="AB_hydrolase_3"/>
</dbReference>
<evidence type="ECO:0000256" key="1">
    <source>
        <dbReference type="ARBA" id="ARBA00022801"/>
    </source>
</evidence>
<sequence length="338" mass="36424">MTATPRPVPSPDAVAFLHDPTRPDTSWFGQSLESLRKRHAEEFVWARGEPAPVAGIEQVDAAGVPARLYRPSGAENVTLVWFHGGGWVIGDVDCHDELCRALAADSGCAVLSVEYRRAPEHRYPAAIDDSWTATAWAHEHFDRIAVGGDSAGGNLAAAVAHRARDRGLPLELQLLVYPVTDARADSAPYRAFETHYTGFAGIDGFGTDSHDVIRDIWEQYVPDPARRAERDASPLRAATFAGLAPAFVVLAEHDILRGEGEEYAARLRAAGVPVEVAHYPGQIHGFYPMVGRMADARDAVARSAGALHAALRQRRGLVRGAVRVVGAVTDPRPAGNTP</sequence>
<name>A0A561SJK8_9PSEU</name>
<organism evidence="3 4">
    <name type="scientific">Pseudonocardia hierapolitana</name>
    <dbReference type="NCBI Taxonomy" id="1128676"/>
    <lineage>
        <taxon>Bacteria</taxon>
        <taxon>Bacillati</taxon>
        <taxon>Actinomycetota</taxon>
        <taxon>Actinomycetes</taxon>
        <taxon>Pseudonocardiales</taxon>
        <taxon>Pseudonocardiaceae</taxon>
        <taxon>Pseudonocardia</taxon>
    </lineage>
</organism>
<dbReference type="RefSeq" id="WP_147254300.1">
    <property type="nucleotide sequence ID" value="NZ_VIWU01000001.1"/>
</dbReference>
<dbReference type="Pfam" id="PF07859">
    <property type="entry name" value="Abhydrolase_3"/>
    <property type="match status" value="1"/>
</dbReference>
<dbReference type="PANTHER" id="PTHR48081">
    <property type="entry name" value="AB HYDROLASE SUPERFAMILY PROTEIN C4A8.06C"/>
    <property type="match status" value="1"/>
</dbReference>
<dbReference type="AlphaFoldDB" id="A0A561SJK8"/>
<dbReference type="SUPFAM" id="SSF53474">
    <property type="entry name" value="alpha/beta-Hydrolases"/>
    <property type="match status" value="1"/>
</dbReference>
<dbReference type="Gene3D" id="3.40.50.1820">
    <property type="entry name" value="alpha/beta hydrolase"/>
    <property type="match status" value="1"/>
</dbReference>
<dbReference type="InterPro" id="IPR050300">
    <property type="entry name" value="GDXG_lipolytic_enzyme"/>
</dbReference>
<feature type="domain" description="Alpha/beta hydrolase fold-3" evidence="2">
    <location>
        <begin position="79"/>
        <end position="287"/>
    </location>
</feature>
<keyword evidence="1" id="KW-0378">Hydrolase</keyword>
<gene>
    <name evidence="3" type="ORF">FHX44_11903</name>
</gene>
<dbReference type="Proteomes" id="UP000321261">
    <property type="component" value="Unassembled WGS sequence"/>
</dbReference>
<dbReference type="InterPro" id="IPR029058">
    <property type="entry name" value="AB_hydrolase_fold"/>
</dbReference>
<dbReference type="OrthoDB" id="3206739at2"/>